<evidence type="ECO:0000256" key="2">
    <source>
        <dbReference type="ARBA" id="ARBA00022553"/>
    </source>
</evidence>
<dbReference type="SUPFAM" id="SSF158472">
    <property type="entry name" value="HAMP domain-like"/>
    <property type="match status" value="1"/>
</dbReference>
<dbReference type="InterPro" id="IPR010559">
    <property type="entry name" value="Sig_transdc_His_kin_internal"/>
</dbReference>
<dbReference type="SMART" id="SM00387">
    <property type="entry name" value="HATPase_c"/>
    <property type="match status" value="1"/>
</dbReference>
<comment type="subcellular location">
    <subcellularLocation>
        <location evidence="1">Membrane</location>
    </subcellularLocation>
</comment>
<evidence type="ECO:0000256" key="4">
    <source>
        <dbReference type="ARBA" id="ARBA00022777"/>
    </source>
</evidence>
<dbReference type="Pfam" id="PF00672">
    <property type="entry name" value="HAMP"/>
    <property type="match status" value="1"/>
</dbReference>
<dbReference type="SUPFAM" id="SSF55874">
    <property type="entry name" value="ATPase domain of HSP90 chaperone/DNA topoisomerase II/histidine kinase"/>
    <property type="match status" value="1"/>
</dbReference>
<dbReference type="SMART" id="SM00304">
    <property type="entry name" value="HAMP"/>
    <property type="match status" value="1"/>
</dbReference>
<evidence type="ECO:0000313" key="8">
    <source>
        <dbReference type="Proteomes" id="UP001144256"/>
    </source>
</evidence>
<dbReference type="EMBL" id="BRLB01000001">
    <property type="protein sequence ID" value="GKX27958.1"/>
    <property type="molecule type" value="Genomic_DNA"/>
</dbReference>
<feature type="transmembrane region" description="Helical" evidence="5">
    <location>
        <begin position="294"/>
        <end position="317"/>
    </location>
</feature>
<keyword evidence="5" id="KW-1133">Transmembrane helix</keyword>
<dbReference type="InterPro" id="IPR050640">
    <property type="entry name" value="Bact_2-comp_sensor_kinase"/>
</dbReference>
<keyword evidence="4" id="KW-0418">Kinase</keyword>
<name>A0A9W5YAY6_9FIRM</name>
<protein>
    <recommendedName>
        <fullName evidence="6">HAMP domain-containing protein</fullName>
    </recommendedName>
</protein>
<keyword evidence="5" id="KW-0812">Transmembrane</keyword>
<reference evidence="7" key="1">
    <citation type="submission" date="2022-06" db="EMBL/GenBank/DDBJ databases">
        <title>Vallitalea longa sp. nov., an anaerobic bacterium isolated from marine sediment.</title>
        <authorList>
            <person name="Hirano S."/>
            <person name="Terahara T."/>
            <person name="Mori K."/>
            <person name="Hamada M."/>
            <person name="Matsumoto R."/>
            <person name="Kobayashi T."/>
        </authorList>
    </citation>
    <scope>NUCLEOTIDE SEQUENCE</scope>
    <source>
        <strain evidence="7">SH18-1</strain>
    </source>
</reference>
<dbReference type="CDD" id="cd06225">
    <property type="entry name" value="HAMP"/>
    <property type="match status" value="1"/>
</dbReference>
<comment type="caution">
    <text evidence="7">The sequence shown here is derived from an EMBL/GenBank/DDBJ whole genome shotgun (WGS) entry which is preliminary data.</text>
</comment>
<evidence type="ECO:0000259" key="6">
    <source>
        <dbReference type="PROSITE" id="PS50885"/>
    </source>
</evidence>
<dbReference type="RefSeq" id="WP_281811772.1">
    <property type="nucleotide sequence ID" value="NZ_BRLB01000001.1"/>
</dbReference>
<sequence length="586" mass="68793">MYKKQSLKRVITVMVLFFTCLPFLFFGTYYNLTFSNTLNKNAENFLTTSMEIMKRDIERNFQFTNDTSMNFLADKILREYLKEYARSNNPYTRNQLRYEIERRLQSSLNFNSLWREKLINGIFIFVDRENYFSILRDIPTDDIVETNKELFGESENFDKQFTFSPPRNDLNTIYFIRAINDLEQFKPIGKIILSIDCRKLNEIDETFIQYNNIKTFTFSDDSTVYFHSDSLDIGKTIDEKIYANRNENNIFELKINDEVHYMRIAKINDYNLYTAIGIPKKEVMRDLMKTQRNYYITISIILLLSLILGTIISSNIIKPVSMITKASRRISDGNYKNKLPEFNYRELNQLSTVFNQMIEKLDFSINQVYKKQLLLQEAELKMLQSQINPHFLFNVLDTISWEAVMNGQNKIQEMLNSLAQLIRSNIDFSNREIITISEELNYINYYVHLQQTRFEDKLSITINIKDNEIEKLYIPKLSIQPFIDNAIVHGIEPKDSMGHIQVALYEKANNMICEITDDGVGFDTSVNNKSKNKTKHNHIGIINVKKRINLLYGEPYGIDIISEPDKGTKVVITLPIVKDGDEICLR</sequence>
<evidence type="ECO:0000256" key="3">
    <source>
        <dbReference type="ARBA" id="ARBA00022679"/>
    </source>
</evidence>
<evidence type="ECO:0000313" key="7">
    <source>
        <dbReference type="EMBL" id="GKX27958.1"/>
    </source>
</evidence>
<dbReference type="GO" id="GO:0000155">
    <property type="term" value="F:phosphorelay sensor kinase activity"/>
    <property type="evidence" value="ECO:0007669"/>
    <property type="project" value="InterPro"/>
</dbReference>
<dbReference type="Gene3D" id="3.30.450.20">
    <property type="entry name" value="PAS domain"/>
    <property type="match status" value="1"/>
</dbReference>
<dbReference type="Pfam" id="PF06580">
    <property type="entry name" value="His_kinase"/>
    <property type="match status" value="1"/>
</dbReference>
<organism evidence="7 8">
    <name type="scientific">Vallitalea longa</name>
    <dbReference type="NCBI Taxonomy" id="2936439"/>
    <lineage>
        <taxon>Bacteria</taxon>
        <taxon>Bacillati</taxon>
        <taxon>Bacillota</taxon>
        <taxon>Clostridia</taxon>
        <taxon>Lachnospirales</taxon>
        <taxon>Vallitaleaceae</taxon>
        <taxon>Vallitalea</taxon>
    </lineage>
</organism>
<dbReference type="InterPro" id="IPR003660">
    <property type="entry name" value="HAMP_dom"/>
</dbReference>
<dbReference type="PANTHER" id="PTHR34220:SF7">
    <property type="entry name" value="SENSOR HISTIDINE KINASE YPDA"/>
    <property type="match status" value="1"/>
</dbReference>
<keyword evidence="2" id="KW-0597">Phosphoprotein</keyword>
<keyword evidence="3" id="KW-0808">Transferase</keyword>
<dbReference type="Gene3D" id="3.30.565.10">
    <property type="entry name" value="Histidine kinase-like ATPase, C-terminal domain"/>
    <property type="match status" value="1"/>
</dbReference>
<feature type="domain" description="HAMP" evidence="6">
    <location>
        <begin position="314"/>
        <end position="366"/>
    </location>
</feature>
<keyword evidence="8" id="KW-1185">Reference proteome</keyword>
<feature type="transmembrane region" description="Helical" evidence="5">
    <location>
        <begin position="12"/>
        <end position="32"/>
    </location>
</feature>
<keyword evidence="5" id="KW-0472">Membrane</keyword>
<dbReference type="GO" id="GO:0016020">
    <property type="term" value="C:membrane"/>
    <property type="evidence" value="ECO:0007669"/>
    <property type="project" value="UniProtKB-SubCell"/>
</dbReference>
<gene>
    <name evidence="7" type="ORF">SH1V18_04380</name>
</gene>
<dbReference type="InterPro" id="IPR036890">
    <property type="entry name" value="HATPase_C_sf"/>
</dbReference>
<dbReference type="PROSITE" id="PS50885">
    <property type="entry name" value="HAMP"/>
    <property type="match status" value="1"/>
</dbReference>
<dbReference type="AlphaFoldDB" id="A0A9W5YAY6"/>
<evidence type="ECO:0000256" key="5">
    <source>
        <dbReference type="SAM" id="Phobius"/>
    </source>
</evidence>
<proteinExistence type="predicted"/>
<dbReference type="Proteomes" id="UP001144256">
    <property type="component" value="Unassembled WGS sequence"/>
</dbReference>
<dbReference type="PANTHER" id="PTHR34220">
    <property type="entry name" value="SENSOR HISTIDINE KINASE YPDA"/>
    <property type="match status" value="1"/>
</dbReference>
<dbReference type="Gene3D" id="1.10.8.500">
    <property type="entry name" value="HAMP domain in histidine kinase"/>
    <property type="match status" value="1"/>
</dbReference>
<dbReference type="Pfam" id="PF02518">
    <property type="entry name" value="HATPase_c"/>
    <property type="match status" value="1"/>
</dbReference>
<accession>A0A9W5YAY6</accession>
<dbReference type="InterPro" id="IPR003594">
    <property type="entry name" value="HATPase_dom"/>
</dbReference>
<evidence type="ECO:0000256" key="1">
    <source>
        <dbReference type="ARBA" id="ARBA00004370"/>
    </source>
</evidence>